<dbReference type="PANTHER" id="PTHR31920:SF135">
    <property type="entry name" value="B3 DOMAIN-CONTAINING PROTEIN OS03G0621600-RELATED"/>
    <property type="match status" value="1"/>
</dbReference>
<keyword evidence="9" id="KW-1185">Reference proteome</keyword>
<dbReference type="GO" id="GO:0003677">
    <property type="term" value="F:DNA binding"/>
    <property type="evidence" value="ECO:0007669"/>
    <property type="project" value="UniProtKB-KW"/>
</dbReference>
<evidence type="ECO:0000256" key="6">
    <source>
        <dbReference type="SAM" id="MobiDB-lite"/>
    </source>
</evidence>
<dbReference type="GO" id="GO:0005634">
    <property type="term" value="C:nucleus"/>
    <property type="evidence" value="ECO:0007669"/>
    <property type="project" value="UniProtKB-SubCell"/>
</dbReference>
<name>A0AAV6Y887_9LAMI</name>
<organism evidence="8 9">
    <name type="scientific">Buddleja alternifolia</name>
    <dbReference type="NCBI Taxonomy" id="168488"/>
    <lineage>
        <taxon>Eukaryota</taxon>
        <taxon>Viridiplantae</taxon>
        <taxon>Streptophyta</taxon>
        <taxon>Embryophyta</taxon>
        <taxon>Tracheophyta</taxon>
        <taxon>Spermatophyta</taxon>
        <taxon>Magnoliopsida</taxon>
        <taxon>eudicotyledons</taxon>
        <taxon>Gunneridae</taxon>
        <taxon>Pentapetalae</taxon>
        <taxon>asterids</taxon>
        <taxon>lamiids</taxon>
        <taxon>Lamiales</taxon>
        <taxon>Scrophulariaceae</taxon>
        <taxon>Buddlejeae</taxon>
        <taxon>Buddleja</taxon>
    </lineage>
</organism>
<dbReference type="Proteomes" id="UP000826271">
    <property type="component" value="Unassembled WGS sequence"/>
</dbReference>
<dbReference type="SMART" id="SM01019">
    <property type="entry name" value="B3"/>
    <property type="match status" value="2"/>
</dbReference>
<feature type="compositionally biased region" description="Basic and acidic residues" evidence="6">
    <location>
        <begin position="145"/>
        <end position="166"/>
    </location>
</feature>
<protein>
    <recommendedName>
        <fullName evidence="7">TF-B3 domain-containing protein</fullName>
    </recommendedName>
</protein>
<dbReference type="PROSITE" id="PS50863">
    <property type="entry name" value="B3"/>
    <property type="match status" value="2"/>
</dbReference>
<dbReference type="EMBL" id="WHWC01000001">
    <property type="protein sequence ID" value="KAG8391064.1"/>
    <property type="molecule type" value="Genomic_DNA"/>
</dbReference>
<evidence type="ECO:0000313" key="9">
    <source>
        <dbReference type="Proteomes" id="UP000826271"/>
    </source>
</evidence>
<evidence type="ECO:0000256" key="5">
    <source>
        <dbReference type="ARBA" id="ARBA00023242"/>
    </source>
</evidence>
<comment type="caution">
    <text evidence="8">The sequence shown here is derived from an EMBL/GenBank/DDBJ whole genome shotgun (WGS) entry which is preliminary data.</text>
</comment>
<feature type="region of interest" description="Disordered" evidence="6">
    <location>
        <begin position="143"/>
        <end position="179"/>
    </location>
</feature>
<dbReference type="InterPro" id="IPR003340">
    <property type="entry name" value="B3_DNA-bd"/>
</dbReference>
<keyword evidence="5" id="KW-0539">Nucleus</keyword>
<keyword evidence="2" id="KW-0805">Transcription regulation</keyword>
<evidence type="ECO:0000256" key="4">
    <source>
        <dbReference type="ARBA" id="ARBA00023163"/>
    </source>
</evidence>
<feature type="domain" description="TF-B3" evidence="7">
    <location>
        <begin position="187"/>
        <end position="284"/>
    </location>
</feature>
<keyword evidence="4" id="KW-0804">Transcription</keyword>
<dbReference type="Pfam" id="PF02362">
    <property type="entry name" value="B3"/>
    <property type="match status" value="2"/>
</dbReference>
<evidence type="ECO:0000313" key="8">
    <source>
        <dbReference type="EMBL" id="KAG8391064.1"/>
    </source>
</evidence>
<proteinExistence type="predicted"/>
<evidence type="ECO:0000256" key="2">
    <source>
        <dbReference type="ARBA" id="ARBA00023015"/>
    </source>
</evidence>
<evidence type="ECO:0000256" key="1">
    <source>
        <dbReference type="ARBA" id="ARBA00004123"/>
    </source>
</evidence>
<dbReference type="CDD" id="cd10017">
    <property type="entry name" value="B3_DNA"/>
    <property type="match status" value="1"/>
</dbReference>
<evidence type="ECO:0000256" key="3">
    <source>
        <dbReference type="ARBA" id="ARBA00023125"/>
    </source>
</evidence>
<dbReference type="Gene3D" id="2.40.330.10">
    <property type="entry name" value="DNA-binding pseudobarrel domain"/>
    <property type="match status" value="2"/>
</dbReference>
<keyword evidence="3" id="KW-0238">DNA-binding</keyword>
<dbReference type="InterPro" id="IPR015300">
    <property type="entry name" value="DNA-bd_pseudobarrel_sf"/>
</dbReference>
<dbReference type="AlphaFoldDB" id="A0AAV6Y887"/>
<sequence length="286" mass="32636">MVKRGGGRSRKPACDGNAEFFKVFIPHLNSQLLKIPPDFIKDFSRTIQEKVILKGIGGKIWHIDVEKTRDGVFLKNGWEKFVDDNGFKVGEFLLFSYDGCYSFVVKIFDTNGCKRKSIAADKIDTRVKIEENTENEIEAKHKRARVDEDDHSLSANERSEVSRGVKEVQNADSEPPENCADPVLPERPYFVSPPIRARLYNLRIPRTLMSEHNIHLEPEMVLRTENGKEWAVSAYTLKDGRSHIGRGLSIFLKENNVGYKDCCKFTFQTERLSNTIDVQILRASGN</sequence>
<reference evidence="8" key="1">
    <citation type="submission" date="2019-10" db="EMBL/GenBank/DDBJ databases">
        <authorList>
            <person name="Zhang R."/>
            <person name="Pan Y."/>
            <person name="Wang J."/>
            <person name="Ma R."/>
            <person name="Yu S."/>
        </authorList>
    </citation>
    <scope>NUCLEOTIDE SEQUENCE</scope>
    <source>
        <strain evidence="8">LA-IB0</strain>
        <tissue evidence="8">Leaf</tissue>
    </source>
</reference>
<accession>A0AAV6Y887</accession>
<gene>
    <name evidence="8" type="ORF">BUALT_Bualt01G0149000</name>
</gene>
<comment type="subcellular location">
    <subcellularLocation>
        <location evidence="1">Nucleus</location>
    </subcellularLocation>
</comment>
<dbReference type="SUPFAM" id="SSF101936">
    <property type="entry name" value="DNA-binding pseudobarrel domain"/>
    <property type="match status" value="2"/>
</dbReference>
<dbReference type="PANTHER" id="PTHR31920">
    <property type="entry name" value="B3 DOMAIN-CONTAINING"/>
    <property type="match status" value="1"/>
</dbReference>
<feature type="domain" description="TF-B3" evidence="7">
    <location>
        <begin position="18"/>
        <end position="111"/>
    </location>
</feature>
<evidence type="ECO:0000259" key="7">
    <source>
        <dbReference type="PROSITE" id="PS50863"/>
    </source>
</evidence>
<dbReference type="InterPro" id="IPR050655">
    <property type="entry name" value="Plant_B3_domain"/>
</dbReference>